<dbReference type="Proteomes" id="UP000035050">
    <property type="component" value="Plasmid pPO70-3"/>
</dbReference>
<geneLocation type="plasmid" evidence="3 4">
    <name>pPO70-3</name>
</geneLocation>
<protein>
    <recommendedName>
        <fullName evidence="2">Methyltransferase type 11 domain-containing protein</fullName>
    </recommendedName>
</protein>
<keyword evidence="3" id="KW-0614">Plasmid</keyword>
<keyword evidence="4" id="KW-1185">Reference proteome</keyword>
<dbReference type="PANTHER" id="PTHR43861:SF6">
    <property type="entry name" value="METHYLTRANSFERASE TYPE 11"/>
    <property type="match status" value="1"/>
</dbReference>
<proteinExistence type="predicted"/>
<dbReference type="AlphaFoldDB" id="A0A192B1F5"/>
<dbReference type="InterPro" id="IPR029063">
    <property type="entry name" value="SAM-dependent_MTases_sf"/>
</dbReference>
<dbReference type="PANTHER" id="PTHR43861">
    <property type="entry name" value="TRANS-ACONITATE 2-METHYLTRANSFERASE-RELATED"/>
    <property type="match status" value="1"/>
</dbReference>
<dbReference type="GO" id="GO:0008757">
    <property type="term" value="F:S-adenosylmethionine-dependent methyltransferase activity"/>
    <property type="evidence" value="ECO:0007669"/>
    <property type="project" value="InterPro"/>
</dbReference>
<dbReference type="InterPro" id="IPR013216">
    <property type="entry name" value="Methyltransf_11"/>
</dbReference>
<feature type="domain" description="Methyltransferase type 11" evidence="2">
    <location>
        <begin position="196"/>
        <end position="293"/>
    </location>
</feature>
<dbReference type="Pfam" id="PF08241">
    <property type="entry name" value="Methyltransf_11"/>
    <property type="match status" value="1"/>
</dbReference>
<evidence type="ECO:0000259" key="2">
    <source>
        <dbReference type="Pfam" id="PF08241"/>
    </source>
</evidence>
<dbReference type="SUPFAM" id="SSF53335">
    <property type="entry name" value="S-adenosyl-L-methionine-dependent methyltransferases"/>
    <property type="match status" value="1"/>
</dbReference>
<dbReference type="EMBL" id="CP011520">
    <property type="protein sequence ID" value="ANJ87246.1"/>
    <property type="molecule type" value="Genomic_DNA"/>
</dbReference>
<evidence type="ECO:0000313" key="3">
    <source>
        <dbReference type="EMBL" id="ANJ87246.1"/>
    </source>
</evidence>
<reference evidence="3" key="1">
    <citation type="submission" date="2016-06" db="EMBL/GenBank/DDBJ databases">
        <title>Pandoraea oxalativorans DSM 23570 Genome Sequencing.</title>
        <authorList>
            <person name="Ee R."/>
            <person name="Lim Y.-L."/>
            <person name="Yong D."/>
            <person name="Yin W.-F."/>
            <person name="Chan K.-G."/>
        </authorList>
    </citation>
    <scope>NUCLEOTIDE SEQUENCE</scope>
    <source>
        <strain evidence="3">DSM 23570</strain>
        <plasmid evidence="3">pPO70-3</plasmid>
    </source>
</reference>
<dbReference type="CDD" id="cd02440">
    <property type="entry name" value="AdoMet_MTases"/>
    <property type="match status" value="1"/>
</dbReference>
<evidence type="ECO:0000313" key="4">
    <source>
        <dbReference type="Proteomes" id="UP000035050"/>
    </source>
</evidence>
<gene>
    <name evidence="3" type="ORF">MB84_31610</name>
</gene>
<feature type="coiled-coil region" evidence="1">
    <location>
        <begin position="739"/>
        <end position="801"/>
    </location>
</feature>
<accession>A0A192B1F5</accession>
<keyword evidence="1" id="KW-0175">Coiled coil</keyword>
<name>A0A192B1F5_9BURK</name>
<organism evidence="3 4">
    <name type="scientific">Pandoraea oxalativorans</name>
    <dbReference type="NCBI Taxonomy" id="573737"/>
    <lineage>
        <taxon>Bacteria</taxon>
        <taxon>Pseudomonadati</taxon>
        <taxon>Pseudomonadota</taxon>
        <taxon>Betaproteobacteria</taxon>
        <taxon>Burkholderiales</taxon>
        <taxon>Burkholderiaceae</taxon>
        <taxon>Pandoraea</taxon>
    </lineage>
</organism>
<dbReference type="KEGG" id="pox:MB84_31610"/>
<evidence type="ECO:0000256" key="1">
    <source>
        <dbReference type="SAM" id="Coils"/>
    </source>
</evidence>
<sequence length="909" mass="100884">MSDSDIARRLLLAFGSHRFIVFGALPEVARSLLRDAGSEVLEQDVATDCVARTTWTPEFLGKSCLVCLNLSEHALLGLLSDARLACTQGLYIQHCASDALGTVEGLERRAFVHGYRKHPAYYRLFGYAELEQTSRELATLLEPVPAAAAARFPMPRLLEERDLHMDMLREAGRRSDAHVIRYDWASKFVRPNDVVLDAACGLGYGTYAMRYLSAASRFFGIDSSGWAIDYATACFGSDNTEYIAGFLPDALSRFEDASVDVVVSFETLEHVEQPAALLAAFGRVLRPGGRIIVSVPNDWSDETGEDPNPHHLHVYTYERLAQEMAVGFTIEQSARQIASGCKHVDAHCQWVERPRVLEVVEPANGRVEAEWWLAVAMKSPQAGRDVPYRETVHGRFEGATHLVDFDGHYTNPWLVHAMVEIPYRLQRADALKRLAEQVRDSYPSGTADHGAALAVLCYRALEEHAHDTQLERLDGVIAGYLALSADNPHIRRWQVSLTYARARLRLRRGDRCGALADFSAVARADVAHITPTLGTKVIEAAFQAGRLSWLGDTRSAARDWWRLGLTKAGHLIGSAWCEFFGNIEAPFIFAMNDAVEIVDRATACAQALSLTHSRNNASAAMLYDIGQQSLRSALRQRDADLDTARANATSLRNEFDRVCGELRKHHAQKASLEQTSMERLDQILALEARLRDTDAALDEVKAQSVQRLEEKIALEKRIEQTDAALQHITAALRTSYTELAAARAQVARLRGEMDSVCAELQAQDAQKSSLERTSLERLTRIHELEARLEITQAAFDDVQTTALERLDQILALDARLRDTDAALDEVKLQSMQRLAEKIALEKRIEQTDAALEDVKQLSIDRLKCIETLAQQLRCAQAAVGAAVPAVATCPKSLQIAEIHSVRQGDKPVL</sequence>
<dbReference type="Gene3D" id="3.40.50.150">
    <property type="entry name" value="Vaccinia Virus protein VP39"/>
    <property type="match status" value="1"/>
</dbReference>